<reference evidence="1" key="1">
    <citation type="submission" date="2021-06" db="EMBL/GenBank/DDBJ databases">
        <authorList>
            <person name="Kallberg Y."/>
            <person name="Tangrot J."/>
            <person name="Rosling A."/>
        </authorList>
    </citation>
    <scope>NUCLEOTIDE SEQUENCE</scope>
    <source>
        <strain evidence="1">AU212A</strain>
    </source>
</reference>
<dbReference type="Proteomes" id="UP000789860">
    <property type="component" value="Unassembled WGS sequence"/>
</dbReference>
<keyword evidence="2" id="KW-1185">Reference proteome</keyword>
<evidence type="ECO:0000313" key="1">
    <source>
        <dbReference type="EMBL" id="CAG8672687.1"/>
    </source>
</evidence>
<organism evidence="1 2">
    <name type="scientific">Scutellospora calospora</name>
    <dbReference type="NCBI Taxonomy" id="85575"/>
    <lineage>
        <taxon>Eukaryota</taxon>
        <taxon>Fungi</taxon>
        <taxon>Fungi incertae sedis</taxon>
        <taxon>Mucoromycota</taxon>
        <taxon>Glomeromycotina</taxon>
        <taxon>Glomeromycetes</taxon>
        <taxon>Diversisporales</taxon>
        <taxon>Gigasporaceae</taxon>
        <taxon>Scutellospora</taxon>
    </lineage>
</organism>
<sequence>YITEITRLCSKLKYLELSDCSISNEAIEEIASNCTNLKYLSLKECRRISNEVLKNLNSKIKIEHSDYSNDEFSNFDLLPLI</sequence>
<evidence type="ECO:0000313" key="2">
    <source>
        <dbReference type="Proteomes" id="UP000789860"/>
    </source>
</evidence>
<feature type="non-terminal residue" evidence="1">
    <location>
        <position position="1"/>
    </location>
</feature>
<name>A0ACA9NVD8_9GLOM</name>
<protein>
    <submittedName>
        <fullName evidence="1">5174_t:CDS:1</fullName>
    </submittedName>
</protein>
<comment type="caution">
    <text evidence="1">The sequence shown here is derived from an EMBL/GenBank/DDBJ whole genome shotgun (WGS) entry which is preliminary data.</text>
</comment>
<accession>A0ACA9NVD8</accession>
<gene>
    <name evidence="1" type="ORF">SCALOS_LOCUS9437</name>
</gene>
<dbReference type="EMBL" id="CAJVPM010029275">
    <property type="protein sequence ID" value="CAG8672687.1"/>
    <property type="molecule type" value="Genomic_DNA"/>
</dbReference>
<proteinExistence type="predicted"/>